<keyword evidence="2 3" id="KW-0539">Nucleus</keyword>
<evidence type="ECO:0000256" key="1">
    <source>
        <dbReference type="ARBA" id="ARBA00004123"/>
    </source>
</evidence>
<dbReference type="GO" id="GO:0003677">
    <property type="term" value="F:DNA binding"/>
    <property type="evidence" value="ECO:0007669"/>
    <property type="project" value="UniProtKB-UniRule"/>
</dbReference>
<dbReference type="Pfam" id="PF00651">
    <property type="entry name" value="BTB"/>
    <property type="match status" value="1"/>
</dbReference>
<gene>
    <name evidence="7" type="ORF">NQ315_007712</name>
</gene>
<dbReference type="Proteomes" id="UP001159042">
    <property type="component" value="Unassembled WGS sequence"/>
</dbReference>
<feature type="DNA-binding region" description="HMG box" evidence="3">
    <location>
        <begin position="235"/>
        <end position="303"/>
    </location>
</feature>
<dbReference type="PANTHER" id="PTHR23110:SF99">
    <property type="entry name" value="BROAD-COMPLEX CORE PROTEIN ISOFORM 6"/>
    <property type="match status" value="1"/>
</dbReference>
<dbReference type="InterPro" id="IPR011333">
    <property type="entry name" value="SKP1/BTB/POZ_sf"/>
</dbReference>
<dbReference type="InterPro" id="IPR009071">
    <property type="entry name" value="HMG_box_dom"/>
</dbReference>
<name>A0AAV8W8F1_9CUCU</name>
<dbReference type="EMBL" id="JANEYG010000006">
    <property type="protein sequence ID" value="KAJ8922680.1"/>
    <property type="molecule type" value="Genomic_DNA"/>
</dbReference>
<dbReference type="PROSITE" id="PS50118">
    <property type="entry name" value="HMG_BOX_2"/>
    <property type="match status" value="1"/>
</dbReference>
<evidence type="ECO:0000256" key="2">
    <source>
        <dbReference type="ARBA" id="ARBA00023242"/>
    </source>
</evidence>
<evidence type="ECO:0000259" key="6">
    <source>
        <dbReference type="PROSITE" id="PS50118"/>
    </source>
</evidence>
<accession>A0AAV8W8F1</accession>
<evidence type="ECO:0000313" key="7">
    <source>
        <dbReference type="EMBL" id="KAJ8922680.1"/>
    </source>
</evidence>
<feature type="region of interest" description="Disordered" evidence="4">
    <location>
        <begin position="193"/>
        <end position="214"/>
    </location>
</feature>
<feature type="region of interest" description="Disordered" evidence="4">
    <location>
        <begin position="126"/>
        <end position="162"/>
    </location>
</feature>
<feature type="region of interest" description="Disordered" evidence="4">
    <location>
        <begin position="346"/>
        <end position="367"/>
    </location>
</feature>
<comment type="subcellular location">
    <subcellularLocation>
        <location evidence="1">Nucleus</location>
    </subcellularLocation>
</comment>
<dbReference type="InterPro" id="IPR051095">
    <property type="entry name" value="Dros_DevTransReg"/>
</dbReference>
<dbReference type="SMART" id="SM00398">
    <property type="entry name" value="HMG"/>
    <property type="match status" value="1"/>
</dbReference>
<dbReference type="SUPFAM" id="SSF47095">
    <property type="entry name" value="HMG-box"/>
    <property type="match status" value="1"/>
</dbReference>
<evidence type="ECO:0000313" key="8">
    <source>
        <dbReference type="Proteomes" id="UP001159042"/>
    </source>
</evidence>
<dbReference type="PANTHER" id="PTHR23110">
    <property type="entry name" value="BTB DOMAIN TRANSCRIPTION FACTOR"/>
    <property type="match status" value="1"/>
</dbReference>
<organism evidence="7 8">
    <name type="scientific">Exocentrus adspersus</name>
    <dbReference type="NCBI Taxonomy" id="1586481"/>
    <lineage>
        <taxon>Eukaryota</taxon>
        <taxon>Metazoa</taxon>
        <taxon>Ecdysozoa</taxon>
        <taxon>Arthropoda</taxon>
        <taxon>Hexapoda</taxon>
        <taxon>Insecta</taxon>
        <taxon>Pterygota</taxon>
        <taxon>Neoptera</taxon>
        <taxon>Endopterygota</taxon>
        <taxon>Coleoptera</taxon>
        <taxon>Polyphaga</taxon>
        <taxon>Cucujiformia</taxon>
        <taxon>Chrysomeloidea</taxon>
        <taxon>Cerambycidae</taxon>
        <taxon>Lamiinae</taxon>
        <taxon>Acanthocinini</taxon>
        <taxon>Exocentrus</taxon>
    </lineage>
</organism>
<comment type="caution">
    <text evidence="7">The sequence shown here is derived from an EMBL/GenBank/DDBJ whole genome shotgun (WGS) entry which is preliminary data.</text>
</comment>
<dbReference type="PROSITE" id="PS50097">
    <property type="entry name" value="BTB"/>
    <property type="match status" value="1"/>
</dbReference>
<dbReference type="Gene3D" id="1.10.30.10">
    <property type="entry name" value="High mobility group box domain"/>
    <property type="match status" value="1"/>
</dbReference>
<feature type="domain" description="BTB" evidence="5">
    <location>
        <begin position="37"/>
        <end position="102"/>
    </location>
</feature>
<proteinExistence type="predicted"/>
<evidence type="ECO:0000256" key="3">
    <source>
        <dbReference type="PROSITE-ProRule" id="PRU00267"/>
    </source>
</evidence>
<dbReference type="GO" id="GO:0005634">
    <property type="term" value="C:nucleus"/>
    <property type="evidence" value="ECO:0007669"/>
    <property type="project" value="UniProtKB-SubCell"/>
</dbReference>
<reference evidence="7 8" key="1">
    <citation type="journal article" date="2023" name="Insect Mol. Biol.">
        <title>Genome sequencing provides insights into the evolution of gene families encoding plant cell wall-degrading enzymes in longhorned beetles.</title>
        <authorList>
            <person name="Shin N.R."/>
            <person name="Okamura Y."/>
            <person name="Kirsch R."/>
            <person name="Pauchet Y."/>
        </authorList>
    </citation>
    <scope>NUCLEOTIDE SEQUENCE [LARGE SCALE GENOMIC DNA]</scope>
    <source>
        <strain evidence="7">EAD_L_NR</strain>
    </source>
</reference>
<dbReference type="SMART" id="SM00225">
    <property type="entry name" value="BTB"/>
    <property type="match status" value="1"/>
</dbReference>
<feature type="domain" description="HMG box" evidence="6">
    <location>
        <begin position="235"/>
        <end position="303"/>
    </location>
</feature>
<dbReference type="SUPFAM" id="SSF54695">
    <property type="entry name" value="POZ domain"/>
    <property type="match status" value="1"/>
</dbReference>
<dbReference type="InterPro" id="IPR000210">
    <property type="entry name" value="BTB/POZ_dom"/>
</dbReference>
<feature type="compositionally biased region" description="Low complexity" evidence="4">
    <location>
        <begin position="139"/>
        <end position="154"/>
    </location>
</feature>
<keyword evidence="8" id="KW-1185">Reference proteome</keyword>
<protein>
    <submittedName>
        <fullName evidence="7">Uncharacterized protein</fullName>
    </submittedName>
</protein>
<dbReference type="Gene3D" id="3.30.710.10">
    <property type="entry name" value="Potassium Channel Kv1.1, Chain A"/>
    <property type="match status" value="1"/>
</dbReference>
<dbReference type="AlphaFoldDB" id="A0AAV8W8F1"/>
<sequence>METPNKSKGEHYSLRWNSYTNNLLQVILEHQHHESLVDVTLCCEGQFIKAHKLVLSACSEVFQEMFKIHDAQHPVILLNGSKLNHLKHILEFMYQGEVRVLDVDLEGVLALGESLRVKGLSSVKFKQQMPQPQRVESAPNSSSSSPNPSSQQNSIDCDSNVQVQPKDLSRASVLKPRGEINIAVKPFHELSDIKKSESSSISSNGQRKKLRHSEGTVNVTDDNKSIENVLEAEKNSRPTSAFMIFAYEWRNKLAVEHPEENNKEISVRLGNMWKSLSNETRQTYYLAARKMELTEKLKQPNGSCKPEQPKRRKIARRKTVDSISHLAMANLEEFDEDDDLQIVEVSEDSLSQPALPKTECSGQQTIM</sequence>
<dbReference type="Pfam" id="PF00505">
    <property type="entry name" value="HMG_box"/>
    <property type="match status" value="1"/>
</dbReference>
<dbReference type="GO" id="GO:0006357">
    <property type="term" value="P:regulation of transcription by RNA polymerase II"/>
    <property type="evidence" value="ECO:0007669"/>
    <property type="project" value="TreeGrafter"/>
</dbReference>
<evidence type="ECO:0000259" key="5">
    <source>
        <dbReference type="PROSITE" id="PS50097"/>
    </source>
</evidence>
<dbReference type="InterPro" id="IPR036910">
    <property type="entry name" value="HMG_box_dom_sf"/>
</dbReference>
<keyword evidence="3" id="KW-0238">DNA-binding</keyword>
<evidence type="ECO:0000256" key="4">
    <source>
        <dbReference type="SAM" id="MobiDB-lite"/>
    </source>
</evidence>
<dbReference type="CDD" id="cd18315">
    <property type="entry name" value="BTB_POZ_BAB-like"/>
    <property type="match status" value="1"/>
</dbReference>
<dbReference type="CDD" id="cd00084">
    <property type="entry name" value="HMG-box_SF"/>
    <property type="match status" value="1"/>
</dbReference>
<feature type="region of interest" description="Disordered" evidence="4">
    <location>
        <begin position="298"/>
        <end position="317"/>
    </location>
</feature>